<dbReference type="EMBL" id="AXCR01000010">
    <property type="protein sequence ID" value="KJR83000.1"/>
    <property type="molecule type" value="Genomic_DNA"/>
</dbReference>
<reference evidence="2 3" key="1">
    <citation type="journal article" date="2014" name="BMC Genomics">
        <title>Comparative genomics of the major fungal agents of human and animal Sporotrichosis: Sporothrix schenckii and Sporothrix brasiliensis.</title>
        <authorList>
            <person name="Teixeira M.M."/>
            <person name="de Almeida L.G."/>
            <person name="Kubitschek-Barreira P."/>
            <person name="Alves F.L."/>
            <person name="Kioshima E.S."/>
            <person name="Abadio A.K."/>
            <person name="Fernandes L."/>
            <person name="Derengowski L.S."/>
            <person name="Ferreira K.S."/>
            <person name="Souza R.C."/>
            <person name="Ruiz J.C."/>
            <person name="de Andrade N.C."/>
            <person name="Paes H.C."/>
            <person name="Nicola A.M."/>
            <person name="Albuquerque P."/>
            <person name="Gerber A.L."/>
            <person name="Martins V.P."/>
            <person name="Peconick L.D."/>
            <person name="Neto A.V."/>
            <person name="Chaucanez C.B."/>
            <person name="Silva P.A."/>
            <person name="Cunha O.L."/>
            <person name="de Oliveira F.F."/>
            <person name="dos Santos T.C."/>
            <person name="Barros A.L."/>
            <person name="Soares M.A."/>
            <person name="de Oliveira L.M."/>
            <person name="Marini M.M."/>
            <person name="Villalobos-Duno H."/>
            <person name="Cunha M.M."/>
            <person name="de Hoog S."/>
            <person name="da Silveira J.F."/>
            <person name="Henrissat B."/>
            <person name="Nino-Vega G.A."/>
            <person name="Cisalpino P.S."/>
            <person name="Mora-Montes H.M."/>
            <person name="Almeida S.R."/>
            <person name="Stajich J.E."/>
            <person name="Lopes-Bezerra L.M."/>
            <person name="Vasconcelos A.T."/>
            <person name="Felipe M.S."/>
        </authorList>
    </citation>
    <scope>NUCLEOTIDE SEQUENCE [LARGE SCALE GENOMIC DNA]</scope>
    <source>
        <strain evidence="2 3">1099-18</strain>
    </source>
</reference>
<dbReference type="GeneID" id="27666320"/>
<dbReference type="Proteomes" id="UP000033710">
    <property type="component" value="Unassembled WGS sequence"/>
</dbReference>
<dbReference type="PANTHER" id="PTHR38790">
    <property type="entry name" value="2EXR DOMAIN-CONTAINING PROTEIN-RELATED"/>
    <property type="match status" value="1"/>
</dbReference>
<dbReference type="RefSeq" id="XP_016585676.1">
    <property type="nucleotide sequence ID" value="XM_016731043.1"/>
</dbReference>
<evidence type="ECO:0000313" key="2">
    <source>
        <dbReference type="EMBL" id="KJR83000.1"/>
    </source>
</evidence>
<reference evidence="2 3" key="2">
    <citation type="journal article" date="2015" name="Eukaryot. Cell">
        <title>Asexual propagation of a virulent clone complex in a human and feline outbreak of sporotrichosis.</title>
        <authorList>
            <person name="Teixeira Mde M."/>
            <person name="Rodrigues A.M."/>
            <person name="Tsui C.K."/>
            <person name="de Almeida L.G."/>
            <person name="Van Diepeningen A.D."/>
            <person name="van den Ende B.G."/>
            <person name="Fernandes G.F."/>
            <person name="Kano R."/>
            <person name="Hamelin R.C."/>
            <person name="Lopes-Bezerra L.M."/>
            <person name="Vasconcelos A.T."/>
            <person name="de Hoog S."/>
            <person name="de Camargo Z.P."/>
            <person name="Felipe M.S."/>
        </authorList>
    </citation>
    <scope>NUCLEOTIDE SEQUENCE [LARGE SCALE GENOMIC DNA]</scope>
    <source>
        <strain evidence="2 3">1099-18</strain>
    </source>
</reference>
<evidence type="ECO:0000256" key="1">
    <source>
        <dbReference type="SAM" id="MobiDB-lite"/>
    </source>
</evidence>
<feature type="region of interest" description="Disordered" evidence="1">
    <location>
        <begin position="52"/>
        <end position="78"/>
    </location>
</feature>
<sequence length="521" mass="57610">MGEMLFASAAYAEEIRTGGSLTMSQIVTSTPSIAYKITAAGDDYDEVTGVRVKRSASTTRRKSQPWKSPDGYDKGQTDVKTLTSHEAPLPSHTEADTQPQEIGSSYTRTQISPAPLVSQEHVPLLHLPLEIRLQIYRWVLLLSTVDPKPGSTATAGTTTNDSAMSVSSTLFHCMPPYFFDSPQHFGPGDGIMFMNMFASNEHQRPLHFRRLRPKPPTNETPQEDHRDQKSTVFDNVPLLASYRPVGRAVPVGLLVSCRQVYREARTIAFETSEFVFVRLFSSGLSTAHSFIVLGSQSYPGNVGGGIPLLQPWQRDCLRHVRLELDVSVADMGWTGPERDPKYVAAEGSDASKDAPKIMDGPKWLALCDALAKGLHGMRVLLNITEEQYDTNAERDEGTKEDDEYTYTPDEAAAAARSVLVEGFTRLAALRQLEIELVWVLRGRFRSRAANLTPAATRNNLMWCAAVETAIHAARQARLETTAVSGASESTRRPVLTKVVCVERIYDEELKKDRGFEEGSGF</sequence>
<feature type="region of interest" description="Disordered" evidence="1">
    <location>
        <begin position="209"/>
        <end position="229"/>
    </location>
</feature>
<comment type="caution">
    <text evidence="2">The sequence shown here is derived from an EMBL/GenBank/DDBJ whole genome shotgun (WGS) entry which is preliminary data.</text>
</comment>
<dbReference type="OrthoDB" id="5413827at2759"/>
<feature type="compositionally biased region" description="Basic residues" evidence="1">
    <location>
        <begin position="52"/>
        <end position="64"/>
    </location>
</feature>
<dbReference type="VEuPathDB" id="FungiDB:SPSK_04232"/>
<gene>
    <name evidence="2" type="ORF">SPSK_04232</name>
</gene>
<dbReference type="KEGG" id="ssck:SPSK_04232"/>
<name>A0A0F2M2M7_SPOSC</name>
<proteinExistence type="predicted"/>
<evidence type="ECO:0000313" key="3">
    <source>
        <dbReference type="Proteomes" id="UP000033710"/>
    </source>
</evidence>
<organism evidence="2 3">
    <name type="scientific">Sporothrix schenckii 1099-18</name>
    <dbReference type="NCBI Taxonomy" id="1397361"/>
    <lineage>
        <taxon>Eukaryota</taxon>
        <taxon>Fungi</taxon>
        <taxon>Dikarya</taxon>
        <taxon>Ascomycota</taxon>
        <taxon>Pezizomycotina</taxon>
        <taxon>Sordariomycetes</taxon>
        <taxon>Sordariomycetidae</taxon>
        <taxon>Ophiostomatales</taxon>
        <taxon>Ophiostomataceae</taxon>
        <taxon>Sporothrix</taxon>
    </lineage>
</organism>
<dbReference type="PANTHER" id="PTHR38790:SF4">
    <property type="entry name" value="2EXR DOMAIN-CONTAINING PROTEIN"/>
    <property type="match status" value="1"/>
</dbReference>
<accession>A0A0F2M2M7</accession>
<protein>
    <submittedName>
        <fullName evidence="2">Uncharacterized protein</fullName>
    </submittedName>
</protein>
<dbReference type="AlphaFoldDB" id="A0A0F2M2M7"/>